<evidence type="ECO:0000256" key="1">
    <source>
        <dbReference type="ARBA" id="ARBA00004418"/>
    </source>
</evidence>
<comment type="subcellular location">
    <subcellularLocation>
        <location evidence="1">Periplasm</location>
    </subcellularLocation>
</comment>
<evidence type="ECO:0000256" key="3">
    <source>
        <dbReference type="ARBA" id="ARBA00022679"/>
    </source>
</evidence>
<evidence type="ECO:0000313" key="9">
    <source>
        <dbReference type="EMBL" id="EMZ25173.1"/>
    </source>
</evidence>
<feature type="domain" description="AlgX/AlgJ SGNH hydrolase-like" evidence="8">
    <location>
        <begin position="108"/>
        <end position="237"/>
    </location>
</feature>
<protein>
    <recommendedName>
        <fullName evidence="8">AlgX/AlgJ SGNH hydrolase-like domain-containing protein</fullName>
    </recommendedName>
</protein>
<keyword evidence="10" id="KW-1185">Reference proteome</keyword>
<dbReference type="GO" id="GO:0016740">
    <property type="term" value="F:transferase activity"/>
    <property type="evidence" value="ECO:0007669"/>
    <property type="project" value="UniProtKB-KW"/>
</dbReference>
<dbReference type="PATRIC" id="fig|1235802.3.peg.3088"/>
<dbReference type="Pfam" id="PF16822">
    <property type="entry name" value="ALGX"/>
    <property type="match status" value="1"/>
</dbReference>
<evidence type="ECO:0000256" key="5">
    <source>
        <dbReference type="ARBA" id="ARBA00022764"/>
    </source>
</evidence>
<comment type="caution">
    <text evidence="9">The sequence shown here is derived from an EMBL/GenBank/DDBJ whole genome shotgun (WGS) entry which is preliminary data.</text>
</comment>
<dbReference type="AlphaFoldDB" id="N2AFD7"/>
<dbReference type="InterPro" id="IPR031811">
    <property type="entry name" value="ALGX/ALGJ_SGNH-like"/>
</dbReference>
<dbReference type="HOGENOM" id="CLU_579688_0_0_9"/>
<keyword evidence="6" id="KW-0016">Alginate biosynthesis</keyword>
<dbReference type="GO" id="GO:0042121">
    <property type="term" value="P:alginic acid biosynthetic process"/>
    <property type="evidence" value="ECO:0007669"/>
    <property type="project" value="UniProtKB-UniPathway"/>
</dbReference>
<evidence type="ECO:0000256" key="4">
    <source>
        <dbReference type="ARBA" id="ARBA00022729"/>
    </source>
</evidence>
<evidence type="ECO:0000256" key="2">
    <source>
        <dbReference type="ARBA" id="ARBA00005182"/>
    </source>
</evidence>
<feature type="transmembrane region" description="Helical" evidence="7">
    <location>
        <begin position="7"/>
        <end position="25"/>
    </location>
</feature>
<evidence type="ECO:0000256" key="6">
    <source>
        <dbReference type="ARBA" id="ARBA00022841"/>
    </source>
</evidence>
<name>N2AFD7_9FIRM</name>
<dbReference type="STRING" id="1235802.C823_02922"/>
<keyword evidence="7" id="KW-0812">Transmembrane</keyword>
<gene>
    <name evidence="9" type="ORF">C823_02922</name>
</gene>
<dbReference type="GO" id="GO:0042597">
    <property type="term" value="C:periplasmic space"/>
    <property type="evidence" value="ECO:0007669"/>
    <property type="project" value="UniProtKB-SubCell"/>
</dbReference>
<dbReference type="OrthoDB" id="175771at2"/>
<keyword evidence="7" id="KW-0472">Membrane</keyword>
<comment type="pathway">
    <text evidence="2">Glycan biosynthesis; alginate biosynthesis.</text>
</comment>
<keyword evidence="7" id="KW-1133">Transmembrane helix</keyword>
<dbReference type="eggNOG" id="ENOG5032TV6">
    <property type="taxonomic scope" value="Bacteria"/>
</dbReference>
<reference evidence="9 10" key="1">
    <citation type="journal article" date="2014" name="Genome Announc.">
        <title>Draft genome sequences of the altered schaedler flora, a defined bacterial community from gnotobiotic mice.</title>
        <authorList>
            <person name="Wannemuehler M.J."/>
            <person name="Overstreet A.M."/>
            <person name="Ward D.V."/>
            <person name="Phillips G.J."/>
        </authorList>
    </citation>
    <scope>NUCLEOTIDE SEQUENCE [LARGE SCALE GENOMIC DNA]</scope>
    <source>
        <strain evidence="9 10">ASF492</strain>
    </source>
</reference>
<evidence type="ECO:0000256" key="7">
    <source>
        <dbReference type="SAM" id="Phobius"/>
    </source>
</evidence>
<proteinExistence type="predicted"/>
<dbReference type="UniPathway" id="UPA00286"/>
<sequence length="482" mass="55755">MRRHQLAYIAALSAIVIVCMLSGNYKKDVASSIDNRYLTKFPQEISEDLTKQLSDYVQDRIGFRDQMIWLYTNFNNKVFRSYPNGIYGTDENLFGTGDDVMGSYQHLDGDAEYAEYFAEFLDKLRSYCMAKGIEFVYMLNPNKATTYPEWMPASVGVYDAENLTEQIKDKVDERGIRHVFVDEIFREKKGEDLLFYKRYDVAHWSDYGRIIGVNAVLEELSEEPLSVEKDYMRKETVAVKQLVSAITINDALIGYTPKSIYLKQETDSIDALQLVNPDSFGVYKNKHVESAQKKKLLLLCDSYLLGYFDYLGDNFSEIICVHAYDVPKLQMMIHLFEPDLVLFENVERAMDAFYPKELIRNYDHSVIPAYEKFCHLPEQQKEGIFEITRINETEVQNECSGSSDAGFWTIEGIALQEDYTAGTMVYMKSGEKIYIPIYYNNGAFKFVADGNTLHSNETIEFLLVDAMQAMRYQSRCFEVVYK</sequence>
<accession>N2AFD7</accession>
<organism evidence="9 10">
    <name type="scientific">Eubacterium plexicaudatum ASF492</name>
    <dbReference type="NCBI Taxonomy" id="1235802"/>
    <lineage>
        <taxon>Bacteria</taxon>
        <taxon>Bacillati</taxon>
        <taxon>Bacillota</taxon>
        <taxon>Clostridia</taxon>
        <taxon>Eubacteriales</taxon>
        <taxon>Eubacteriaceae</taxon>
        <taxon>Eubacterium</taxon>
    </lineage>
</organism>
<keyword evidence="5" id="KW-0574">Periplasm</keyword>
<dbReference type="EMBL" id="AQFT01000090">
    <property type="protein sequence ID" value="EMZ25173.1"/>
    <property type="molecule type" value="Genomic_DNA"/>
</dbReference>
<dbReference type="Proteomes" id="UP000012589">
    <property type="component" value="Unassembled WGS sequence"/>
</dbReference>
<keyword evidence="4" id="KW-0732">Signal</keyword>
<keyword evidence="3" id="KW-0808">Transferase</keyword>
<evidence type="ECO:0000313" key="10">
    <source>
        <dbReference type="Proteomes" id="UP000012589"/>
    </source>
</evidence>
<evidence type="ECO:0000259" key="8">
    <source>
        <dbReference type="Pfam" id="PF16822"/>
    </source>
</evidence>